<dbReference type="CDD" id="cd00950">
    <property type="entry name" value="DHDPS"/>
    <property type="match status" value="1"/>
</dbReference>
<evidence type="ECO:0000256" key="5">
    <source>
        <dbReference type="ARBA" id="ARBA00022490"/>
    </source>
</evidence>
<comment type="caution">
    <text evidence="12">Was originally thought to be a dihydrodipicolinate synthase (DHDPS), catalyzing the condensation of (S)-aspartate-beta-semialdehyde [(S)-ASA] and pyruvate to dihydrodipicolinate (DHDP). However, it was shown in E.coli that the product of the enzymatic reaction is not dihydrodipicolinate but in fact (4S)-4-hydroxy-2,3,4,5-tetrahydro-(2S)-dipicolinic acid (HTPA), and that the consecutive dehydration reaction leading to DHDP is not spontaneous but catalyzed by DapB.</text>
</comment>
<dbReference type="PANTHER" id="PTHR12128:SF66">
    <property type="entry name" value="4-HYDROXY-2-OXOGLUTARATE ALDOLASE, MITOCHONDRIAL"/>
    <property type="match status" value="1"/>
</dbReference>
<feature type="active site" description="Schiff-base intermediate with substrate" evidence="12 14">
    <location>
        <position position="163"/>
    </location>
</feature>
<evidence type="ECO:0000256" key="3">
    <source>
        <dbReference type="ARBA" id="ARBA00007592"/>
    </source>
</evidence>
<dbReference type="HAMAP" id="MF_00418">
    <property type="entry name" value="DapA"/>
    <property type="match status" value="1"/>
</dbReference>
<proteinExistence type="inferred from homology"/>
<dbReference type="PANTHER" id="PTHR12128">
    <property type="entry name" value="DIHYDRODIPICOLINATE SYNTHASE"/>
    <property type="match status" value="1"/>
</dbReference>
<dbReference type="GO" id="GO:0019877">
    <property type="term" value="P:diaminopimelate biosynthetic process"/>
    <property type="evidence" value="ECO:0007669"/>
    <property type="project" value="UniProtKB-UniRule"/>
</dbReference>
<accession>A0A5S5MEM2</accession>
<name>A0A5S5MEM2_9BACT</name>
<evidence type="ECO:0000256" key="10">
    <source>
        <dbReference type="ARBA" id="ARBA00023270"/>
    </source>
</evidence>
<evidence type="ECO:0000256" key="9">
    <source>
        <dbReference type="ARBA" id="ARBA00023239"/>
    </source>
</evidence>
<dbReference type="GO" id="GO:0008840">
    <property type="term" value="F:4-hydroxy-tetrahydrodipicolinate synthase activity"/>
    <property type="evidence" value="ECO:0007669"/>
    <property type="project" value="UniProtKB-UniRule"/>
</dbReference>
<evidence type="ECO:0000256" key="6">
    <source>
        <dbReference type="ARBA" id="ARBA00022605"/>
    </source>
</evidence>
<dbReference type="InterPro" id="IPR002220">
    <property type="entry name" value="DapA-like"/>
</dbReference>
<dbReference type="PROSITE" id="PS00665">
    <property type="entry name" value="DHDPS_1"/>
    <property type="match status" value="1"/>
</dbReference>
<dbReference type="Pfam" id="PF00701">
    <property type="entry name" value="DHDPS"/>
    <property type="match status" value="1"/>
</dbReference>
<comment type="pathway">
    <text evidence="2 12">Amino-acid biosynthesis; L-lysine biosynthesis via DAP pathway; (S)-tetrahydrodipicolinate from L-aspartate: step 3/4.</text>
</comment>
<feature type="binding site" evidence="12 15">
    <location>
        <position position="44"/>
    </location>
    <ligand>
        <name>pyruvate</name>
        <dbReference type="ChEBI" id="CHEBI:15361"/>
    </ligand>
</feature>
<feature type="active site" description="Proton donor/acceptor" evidence="12 14">
    <location>
        <position position="134"/>
    </location>
</feature>
<evidence type="ECO:0000256" key="13">
    <source>
        <dbReference type="PIRNR" id="PIRNR001365"/>
    </source>
</evidence>
<protein>
    <recommendedName>
        <fullName evidence="4 12">4-hydroxy-tetrahydrodipicolinate synthase</fullName>
        <shortName evidence="12">HTPA synthase</shortName>
        <ecNumber evidence="4 12">4.3.3.7</ecNumber>
    </recommendedName>
</protein>
<evidence type="ECO:0000256" key="2">
    <source>
        <dbReference type="ARBA" id="ARBA00005120"/>
    </source>
</evidence>
<dbReference type="PRINTS" id="PR00146">
    <property type="entry name" value="DHPICSNTHASE"/>
</dbReference>
<keyword evidence="8 12" id="KW-0457">Lysine biosynthesis</keyword>
<evidence type="ECO:0000256" key="4">
    <source>
        <dbReference type="ARBA" id="ARBA00012086"/>
    </source>
</evidence>
<dbReference type="UniPathway" id="UPA00034">
    <property type="reaction ID" value="UER00017"/>
</dbReference>
<evidence type="ECO:0000313" key="16">
    <source>
        <dbReference type="EMBL" id="TYT74171.1"/>
    </source>
</evidence>
<dbReference type="RefSeq" id="WP_139449369.1">
    <property type="nucleotide sequence ID" value="NZ_VDMB01000014.1"/>
</dbReference>
<comment type="function">
    <text evidence="1 12">Catalyzes the condensation of (S)-aspartate-beta-semialdehyde [(S)-ASA] and pyruvate to 4-hydroxy-tetrahydrodipicolinate (HTPA).</text>
</comment>
<evidence type="ECO:0000256" key="14">
    <source>
        <dbReference type="PIRSR" id="PIRSR001365-1"/>
    </source>
</evidence>
<evidence type="ECO:0000256" key="11">
    <source>
        <dbReference type="ARBA" id="ARBA00047836"/>
    </source>
</evidence>
<keyword evidence="9 12" id="KW-0456">Lyase</keyword>
<reference evidence="16 17" key="1">
    <citation type="submission" date="2019-06" db="EMBL/GenBank/DDBJ databases">
        <title>Desulfobotulus mexicanus sp. nov., a novel sulfate-reducing bacterium isolated from the sediment of an alkaline crater lake in Mexico.</title>
        <authorList>
            <person name="Hirschler-Rea A."/>
        </authorList>
    </citation>
    <scope>NUCLEOTIDE SEQUENCE [LARGE SCALE GENOMIC DNA]</scope>
    <source>
        <strain evidence="16 17">PAR22N</strain>
    </source>
</reference>
<dbReference type="AlphaFoldDB" id="A0A5S5MEM2"/>
<keyword evidence="10 12" id="KW-0704">Schiff base</keyword>
<comment type="similarity">
    <text evidence="3 12 13">Belongs to the DapA family.</text>
</comment>
<dbReference type="OrthoDB" id="9782828at2"/>
<keyword evidence="7 12" id="KW-0220">Diaminopimelate biosynthesis</keyword>
<dbReference type="NCBIfam" id="TIGR00674">
    <property type="entry name" value="dapA"/>
    <property type="match status" value="1"/>
</dbReference>
<evidence type="ECO:0000256" key="8">
    <source>
        <dbReference type="ARBA" id="ARBA00023154"/>
    </source>
</evidence>
<keyword evidence="17" id="KW-1185">Reference proteome</keyword>
<comment type="catalytic activity">
    <reaction evidence="11 12">
        <text>L-aspartate 4-semialdehyde + pyruvate = (2S,4S)-4-hydroxy-2,3,4,5-tetrahydrodipicolinate + H2O + H(+)</text>
        <dbReference type="Rhea" id="RHEA:34171"/>
        <dbReference type="ChEBI" id="CHEBI:15361"/>
        <dbReference type="ChEBI" id="CHEBI:15377"/>
        <dbReference type="ChEBI" id="CHEBI:15378"/>
        <dbReference type="ChEBI" id="CHEBI:67139"/>
        <dbReference type="ChEBI" id="CHEBI:537519"/>
        <dbReference type="EC" id="4.3.3.7"/>
    </reaction>
</comment>
<dbReference type="SMART" id="SM01130">
    <property type="entry name" value="DHDPS"/>
    <property type="match status" value="1"/>
</dbReference>
<organism evidence="16 17">
    <name type="scientific">Desulfobotulus mexicanus</name>
    <dbReference type="NCBI Taxonomy" id="2586642"/>
    <lineage>
        <taxon>Bacteria</taxon>
        <taxon>Pseudomonadati</taxon>
        <taxon>Thermodesulfobacteriota</taxon>
        <taxon>Desulfobacteria</taxon>
        <taxon>Desulfobacterales</taxon>
        <taxon>Desulfobacteraceae</taxon>
        <taxon>Desulfobotulus</taxon>
    </lineage>
</organism>
<dbReference type="InterPro" id="IPR013785">
    <property type="entry name" value="Aldolase_TIM"/>
</dbReference>
<dbReference type="Gene3D" id="3.20.20.70">
    <property type="entry name" value="Aldolase class I"/>
    <property type="match status" value="1"/>
</dbReference>
<keyword evidence="6 12" id="KW-0028">Amino-acid biosynthesis</keyword>
<comment type="subunit">
    <text evidence="12">Homotetramer; dimer of dimers.</text>
</comment>
<dbReference type="EMBL" id="VDMB01000014">
    <property type="protein sequence ID" value="TYT74171.1"/>
    <property type="molecule type" value="Genomic_DNA"/>
</dbReference>
<feature type="site" description="Part of a proton relay during catalysis" evidence="12">
    <location>
        <position position="106"/>
    </location>
</feature>
<comment type="subcellular location">
    <subcellularLocation>
        <location evidence="12">Cytoplasm</location>
    </subcellularLocation>
</comment>
<dbReference type="Proteomes" id="UP000321899">
    <property type="component" value="Unassembled WGS sequence"/>
</dbReference>
<dbReference type="InterPro" id="IPR005263">
    <property type="entry name" value="DapA"/>
</dbReference>
<feature type="binding site" evidence="12 15">
    <location>
        <position position="208"/>
    </location>
    <ligand>
        <name>pyruvate</name>
        <dbReference type="ChEBI" id="CHEBI:15361"/>
    </ligand>
</feature>
<evidence type="ECO:0000256" key="12">
    <source>
        <dbReference type="HAMAP-Rule" id="MF_00418"/>
    </source>
</evidence>
<evidence type="ECO:0000256" key="7">
    <source>
        <dbReference type="ARBA" id="ARBA00022915"/>
    </source>
</evidence>
<comment type="caution">
    <text evidence="16">The sequence shown here is derived from an EMBL/GenBank/DDBJ whole genome shotgun (WGS) entry which is preliminary data.</text>
</comment>
<dbReference type="InterPro" id="IPR020624">
    <property type="entry name" value="Schiff_base-form_aldolases_CS"/>
</dbReference>
<dbReference type="EC" id="4.3.3.7" evidence="4 12"/>
<dbReference type="GO" id="GO:0009089">
    <property type="term" value="P:lysine biosynthetic process via diaminopimelate"/>
    <property type="evidence" value="ECO:0007669"/>
    <property type="project" value="UniProtKB-UniRule"/>
</dbReference>
<dbReference type="PIRSF" id="PIRSF001365">
    <property type="entry name" value="DHDPS"/>
    <property type="match status" value="1"/>
</dbReference>
<evidence type="ECO:0000256" key="1">
    <source>
        <dbReference type="ARBA" id="ARBA00003294"/>
    </source>
</evidence>
<keyword evidence="5 12" id="KW-0963">Cytoplasm</keyword>
<dbReference type="GO" id="GO:0005737">
    <property type="term" value="C:cytoplasm"/>
    <property type="evidence" value="ECO:0007669"/>
    <property type="project" value="UniProtKB-SubCell"/>
</dbReference>
<sequence>MRTGCYTALVTPMTNNTVDYKGLEALVDFQLQSGVTGILAVGTTGESPTLNWEEHNTVIKTVASKCKDKALCIAGAGSNNTAESMNAAIHAADCGVDAILLVDPYYNGPSSLEIRREYIAPVAKAVPDIDIIPYIIPGRTGAQMFPEDLAVLHQQYKNIRCVKEATGDLDNMRRTRECCGQDFMIFSGDDALTFPMMTDPYIAASGIISVASNIVPALITEMTYCLKKGETQRAQQILSDIEPLFRLVTVTTQEETPYGPVACRARNPLALKTLMQLIGMPSGSCRKPLGKMTHKGFEFVLATAKEIHQKNPDVFGSAAKFFDVDIEERLKNPEYWKDLYYTEEYTDTPG</sequence>
<gene>
    <name evidence="12 16" type="primary">dapA</name>
    <name evidence="16" type="ORF">FIM25_11340</name>
</gene>
<feature type="site" description="Part of a proton relay during catalysis" evidence="12">
    <location>
        <position position="43"/>
    </location>
</feature>
<dbReference type="SUPFAM" id="SSF51569">
    <property type="entry name" value="Aldolase"/>
    <property type="match status" value="1"/>
</dbReference>
<evidence type="ECO:0000256" key="15">
    <source>
        <dbReference type="PIRSR" id="PIRSR001365-2"/>
    </source>
</evidence>
<evidence type="ECO:0000313" key="17">
    <source>
        <dbReference type="Proteomes" id="UP000321899"/>
    </source>
</evidence>